<reference evidence="1 2" key="1">
    <citation type="journal article" date="2014" name="Nat. Commun.">
        <title>Multiple recent horizontal transfers of a large genomic region in cheese making fungi.</title>
        <authorList>
            <person name="Cheeseman K."/>
            <person name="Ropars J."/>
            <person name="Renault P."/>
            <person name="Dupont J."/>
            <person name="Gouzy J."/>
            <person name="Branca A."/>
            <person name="Abraham A.L."/>
            <person name="Ceppi M."/>
            <person name="Conseiller E."/>
            <person name="Debuchy R."/>
            <person name="Malagnac F."/>
            <person name="Goarin A."/>
            <person name="Silar P."/>
            <person name="Lacoste S."/>
            <person name="Sallet E."/>
            <person name="Bensimon A."/>
            <person name="Giraud T."/>
            <person name="Brygoo Y."/>
        </authorList>
    </citation>
    <scope>NUCLEOTIDE SEQUENCE [LARGE SCALE GENOMIC DNA]</scope>
    <source>
        <strain evidence="2">FM 013</strain>
    </source>
</reference>
<dbReference type="AlphaFoldDB" id="A0A0G4PLW0"/>
<dbReference type="Proteomes" id="UP000053732">
    <property type="component" value="Unassembled WGS sequence"/>
</dbReference>
<accession>A0A0G4PLW0</accession>
<proteinExistence type="predicted"/>
<sequence>MNKAETHDPKGLSQLCASFDEGGGVALGDAFAIYSIVASSPDRSTTSSESRFQAELISAASAVGNVIPVLVTTENVFTVNIVSLPCLKHPPFNPAREISPHDNLPWFLINASKFSKHQIVGRKDIVESLLMILQRPWCVLELCCCDSLAISAIHQFAVIATKLNPELYNHALVLLHQELRRRTIPSVGDIKLYELSLITPWISFAELDTICFPIKEVYKELSSSRLRSHNSFWLRLISTCAPCLGISCSHLVRILSNMTSTGVNFSEQRHTTNQPYYSNIGRMSHHCQGSVTISTLKSVLSTRRSSLSLMDHDKRLAVNDLEILSSGLQFLLLIYRQVLQTISESLP</sequence>
<keyword evidence="2" id="KW-1185">Reference proteome</keyword>
<protein>
    <submittedName>
        <fullName evidence="1">Str. FM013</fullName>
    </submittedName>
</protein>
<name>A0A0G4PLW0_PENC3</name>
<evidence type="ECO:0000313" key="2">
    <source>
        <dbReference type="Proteomes" id="UP000053732"/>
    </source>
</evidence>
<organism evidence="1 2">
    <name type="scientific">Penicillium camemberti (strain FM 013)</name>
    <dbReference type="NCBI Taxonomy" id="1429867"/>
    <lineage>
        <taxon>Eukaryota</taxon>
        <taxon>Fungi</taxon>
        <taxon>Dikarya</taxon>
        <taxon>Ascomycota</taxon>
        <taxon>Pezizomycotina</taxon>
        <taxon>Eurotiomycetes</taxon>
        <taxon>Eurotiomycetidae</taxon>
        <taxon>Eurotiales</taxon>
        <taxon>Aspergillaceae</taxon>
        <taxon>Penicillium</taxon>
    </lineage>
</organism>
<gene>
    <name evidence="1" type="ORF">PCAMFM013_S022g000080</name>
</gene>
<evidence type="ECO:0000313" key="1">
    <source>
        <dbReference type="EMBL" id="CRL27400.1"/>
    </source>
</evidence>
<dbReference type="EMBL" id="HG793155">
    <property type="protein sequence ID" value="CRL27400.1"/>
    <property type="molecule type" value="Genomic_DNA"/>
</dbReference>